<feature type="domain" description="GHMP kinase N-terminal" evidence="11">
    <location>
        <begin position="78"/>
        <end position="155"/>
    </location>
</feature>
<dbReference type="GO" id="GO:0050515">
    <property type="term" value="F:4-(cytidine 5'-diphospho)-2-C-methyl-D-erythritol kinase activity"/>
    <property type="evidence" value="ECO:0007669"/>
    <property type="project" value="UniProtKB-UniRule"/>
</dbReference>
<dbReference type="AlphaFoldDB" id="A0A939IQV5"/>
<name>A0A939IQV5_9ALTE</name>
<keyword evidence="7 10" id="KW-0067">ATP-binding</keyword>
<evidence type="ECO:0000256" key="1">
    <source>
        <dbReference type="ARBA" id="ARBA00009684"/>
    </source>
</evidence>
<gene>
    <name evidence="10 13" type="primary">ispE</name>
    <name evidence="13" type="ORF">J0A66_07110</name>
</gene>
<dbReference type="EMBL" id="JAFKCV010000003">
    <property type="protein sequence ID" value="MBN7824987.1"/>
    <property type="molecule type" value="Genomic_DNA"/>
</dbReference>
<dbReference type="GO" id="GO:0019288">
    <property type="term" value="P:isopentenyl diphosphate biosynthetic process, methylerythritol 4-phosphate pathway"/>
    <property type="evidence" value="ECO:0007669"/>
    <property type="project" value="UniProtKB-UniRule"/>
</dbReference>
<evidence type="ECO:0000256" key="3">
    <source>
        <dbReference type="ARBA" id="ARBA00017473"/>
    </source>
</evidence>
<dbReference type="Gene3D" id="3.30.230.10">
    <property type="match status" value="1"/>
</dbReference>
<evidence type="ECO:0000256" key="8">
    <source>
        <dbReference type="ARBA" id="ARBA00023229"/>
    </source>
</evidence>
<feature type="binding site" evidence="10">
    <location>
        <begin position="106"/>
        <end position="116"/>
    </location>
    <ligand>
        <name>ATP</name>
        <dbReference type="ChEBI" id="CHEBI:30616"/>
    </ligand>
</feature>
<dbReference type="HAMAP" id="MF_00061">
    <property type="entry name" value="IspE"/>
    <property type="match status" value="1"/>
</dbReference>
<evidence type="ECO:0000256" key="4">
    <source>
        <dbReference type="ARBA" id="ARBA00022679"/>
    </source>
</evidence>
<reference evidence="13" key="1">
    <citation type="submission" date="2021-03" db="EMBL/GenBank/DDBJ databases">
        <title>novel species isolated from a fishpond in China.</title>
        <authorList>
            <person name="Lu H."/>
            <person name="Cai Z."/>
        </authorList>
    </citation>
    <scope>NUCLEOTIDE SEQUENCE</scope>
    <source>
        <strain evidence="13">JCM 30855</strain>
    </source>
</reference>
<evidence type="ECO:0000256" key="5">
    <source>
        <dbReference type="ARBA" id="ARBA00022741"/>
    </source>
</evidence>
<keyword evidence="6 10" id="KW-0418">Kinase</keyword>
<dbReference type="FunFam" id="3.30.230.10:FF:000022">
    <property type="entry name" value="4-diphosphocytidyl-2-C-methyl-D-erythritol kinase"/>
    <property type="match status" value="1"/>
</dbReference>
<keyword evidence="8 10" id="KW-0414">Isoprene biosynthesis</keyword>
<dbReference type="Proteomes" id="UP000664654">
    <property type="component" value="Unassembled WGS sequence"/>
</dbReference>
<evidence type="ECO:0000313" key="14">
    <source>
        <dbReference type="Proteomes" id="UP000664654"/>
    </source>
</evidence>
<comment type="similarity">
    <text evidence="1 10">Belongs to the GHMP kinase family. IspE subfamily.</text>
</comment>
<dbReference type="Pfam" id="PF00288">
    <property type="entry name" value="GHMP_kinases_N"/>
    <property type="match status" value="1"/>
</dbReference>
<comment type="catalytic activity">
    <reaction evidence="10">
        <text>4-CDP-2-C-methyl-D-erythritol + ATP = 4-CDP-2-C-methyl-D-erythritol 2-phosphate + ADP + H(+)</text>
        <dbReference type="Rhea" id="RHEA:18437"/>
        <dbReference type="ChEBI" id="CHEBI:15378"/>
        <dbReference type="ChEBI" id="CHEBI:30616"/>
        <dbReference type="ChEBI" id="CHEBI:57823"/>
        <dbReference type="ChEBI" id="CHEBI:57919"/>
        <dbReference type="ChEBI" id="CHEBI:456216"/>
        <dbReference type="EC" id="2.7.1.148"/>
    </reaction>
</comment>
<evidence type="ECO:0000256" key="7">
    <source>
        <dbReference type="ARBA" id="ARBA00022840"/>
    </source>
</evidence>
<comment type="pathway">
    <text evidence="10">Isoprenoid biosynthesis; isopentenyl diphosphate biosynthesis via DXP pathway; isopentenyl diphosphate from 1-deoxy-D-xylulose 5-phosphate: step 3/6.</text>
</comment>
<evidence type="ECO:0000256" key="10">
    <source>
        <dbReference type="HAMAP-Rule" id="MF_00061"/>
    </source>
</evidence>
<evidence type="ECO:0000259" key="11">
    <source>
        <dbReference type="Pfam" id="PF00288"/>
    </source>
</evidence>
<dbReference type="RefSeq" id="WP_206573095.1">
    <property type="nucleotide sequence ID" value="NZ_JAFKCV010000003.1"/>
</dbReference>
<dbReference type="InterPro" id="IPR014721">
    <property type="entry name" value="Ribsml_uS5_D2-typ_fold_subgr"/>
</dbReference>
<dbReference type="InterPro" id="IPR004424">
    <property type="entry name" value="IspE"/>
</dbReference>
<dbReference type="Gene3D" id="3.30.70.890">
    <property type="entry name" value="GHMP kinase, C-terminal domain"/>
    <property type="match status" value="1"/>
</dbReference>
<dbReference type="GO" id="GO:0005524">
    <property type="term" value="F:ATP binding"/>
    <property type="evidence" value="ECO:0007669"/>
    <property type="project" value="UniProtKB-UniRule"/>
</dbReference>
<dbReference type="SUPFAM" id="SSF54211">
    <property type="entry name" value="Ribosomal protein S5 domain 2-like"/>
    <property type="match status" value="1"/>
</dbReference>
<comment type="function">
    <text evidence="10">Catalyzes the phosphorylation of the position 2 hydroxy group of 4-diphosphocytidyl-2C-methyl-D-erythritol.</text>
</comment>
<dbReference type="NCBIfam" id="TIGR00154">
    <property type="entry name" value="ispE"/>
    <property type="match status" value="1"/>
</dbReference>
<sequence>MATEISTARQPLPQHRSWPSPAKLNLFLHITGRRADGYHNLQSLFQMLDYGDHLQFEITGDSQIDLQTPVAGVASQDNLIIKAALALQSYTGSTKGCRIWLNKRLPMGGGLGGGSSNAATALVALNHLWQTGLSLDKLAELGLALGADVPVFVQGRTAFATGVGEQLHPAPQPEHWYLVVNPGVQISTQSIFTHADLPRNTVPIRWHEYHFDTSRNDCQELVCRYHGEVAKLLHWLLEYAPSRMTGTGACVFAVFPDKDHAESVLRALPEQWQGFVAQGVNQSPLHSQLETRNG</sequence>
<proteinExistence type="inferred from homology"/>
<dbReference type="PANTHER" id="PTHR43527">
    <property type="entry name" value="4-DIPHOSPHOCYTIDYL-2-C-METHYL-D-ERYTHRITOL KINASE, CHLOROPLASTIC"/>
    <property type="match status" value="1"/>
</dbReference>
<comment type="caution">
    <text evidence="13">The sequence shown here is derived from an EMBL/GenBank/DDBJ whole genome shotgun (WGS) entry which is preliminary data.</text>
</comment>
<dbReference type="InterPro" id="IPR013750">
    <property type="entry name" value="GHMP_kinase_C_dom"/>
</dbReference>
<keyword evidence="4 10" id="KW-0808">Transferase</keyword>
<evidence type="ECO:0000313" key="13">
    <source>
        <dbReference type="EMBL" id="MBN7824987.1"/>
    </source>
</evidence>
<dbReference type="SUPFAM" id="SSF55060">
    <property type="entry name" value="GHMP Kinase, C-terminal domain"/>
    <property type="match status" value="1"/>
</dbReference>
<dbReference type="InterPro" id="IPR006204">
    <property type="entry name" value="GHMP_kinase_N_dom"/>
</dbReference>
<dbReference type="InterPro" id="IPR020568">
    <property type="entry name" value="Ribosomal_Su5_D2-typ_SF"/>
</dbReference>
<evidence type="ECO:0000256" key="2">
    <source>
        <dbReference type="ARBA" id="ARBA00012052"/>
    </source>
</evidence>
<dbReference type="Pfam" id="PF08544">
    <property type="entry name" value="GHMP_kinases_C"/>
    <property type="match status" value="1"/>
</dbReference>
<evidence type="ECO:0000259" key="12">
    <source>
        <dbReference type="Pfam" id="PF08544"/>
    </source>
</evidence>
<dbReference type="PANTHER" id="PTHR43527:SF2">
    <property type="entry name" value="4-DIPHOSPHOCYTIDYL-2-C-METHYL-D-ERYTHRITOL KINASE, CHLOROPLASTIC"/>
    <property type="match status" value="1"/>
</dbReference>
<dbReference type="PIRSF" id="PIRSF010376">
    <property type="entry name" value="IspE"/>
    <property type="match status" value="1"/>
</dbReference>
<protein>
    <recommendedName>
        <fullName evidence="3 10">4-diphosphocytidyl-2-C-methyl-D-erythritol kinase</fullName>
        <shortName evidence="10">CMK</shortName>
        <ecNumber evidence="2 10">2.7.1.148</ecNumber>
    </recommendedName>
    <alternativeName>
        <fullName evidence="9 10">4-(cytidine-5'-diphospho)-2-C-methyl-D-erythritol kinase</fullName>
    </alternativeName>
</protein>
<dbReference type="GO" id="GO:0016114">
    <property type="term" value="P:terpenoid biosynthetic process"/>
    <property type="evidence" value="ECO:0007669"/>
    <property type="project" value="UniProtKB-UniRule"/>
</dbReference>
<dbReference type="InterPro" id="IPR036554">
    <property type="entry name" value="GHMP_kinase_C_sf"/>
</dbReference>
<feature type="active site" evidence="10">
    <location>
        <position position="148"/>
    </location>
</feature>
<organism evidence="13 14">
    <name type="scientific">Bowmanella dokdonensis</name>
    <dbReference type="NCBI Taxonomy" id="751969"/>
    <lineage>
        <taxon>Bacteria</taxon>
        <taxon>Pseudomonadati</taxon>
        <taxon>Pseudomonadota</taxon>
        <taxon>Gammaproteobacteria</taxon>
        <taxon>Alteromonadales</taxon>
        <taxon>Alteromonadaceae</taxon>
        <taxon>Bowmanella</taxon>
    </lineage>
</organism>
<evidence type="ECO:0000256" key="9">
    <source>
        <dbReference type="ARBA" id="ARBA00032554"/>
    </source>
</evidence>
<keyword evidence="5 10" id="KW-0547">Nucleotide-binding</keyword>
<feature type="active site" evidence="10">
    <location>
        <position position="23"/>
    </location>
</feature>
<accession>A0A939IQV5</accession>
<evidence type="ECO:0000256" key="6">
    <source>
        <dbReference type="ARBA" id="ARBA00022777"/>
    </source>
</evidence>
<keyword evidence="14" id="KW-1185">Reference proteome</keyword>
<dbReference type="EC" id="2.7.1.148" evidence="2 10"/>
<feature type="domain" description="GHMP kinase C-terminal" evidence="12">
    <location>
        <begin position="224"/>
        <end position="272"/>
    </location>
</feature>